<feature type="region of interest" description="Disordered" evidence="1">
    <location>
        <begin position="27"/>
        <end position="60"/>
    </location>
</feature>
<organism evidence="2 3">
    <name type="scientific">Plectus sambesii</name>
    <dbReference type="NCBI Taxonomy" id="2011161"/>
    <lineage>
        <taxon>Eukaryota</taxon>
        <taxon>Metazoa</taxon>
        <taxon>Ecdysozoa</taxon>
        <taxon>Nematoda</taxon>
        <taxon>Chromadorea</taxon>
        <taxon>Plectida</taxon>
        <taxon>Plectina</taxon>
        <taxon>Plectoidea</taxon>
        <taxon>Plectidae</taxon>
        <taxon>Plectus</taxon>
    </lineage>
</organism>
<accession>A0A914USR1</accession>
<dbReference type="Proteomes" id="UP000887566">
    <property type="component" value="Unplaced"/>
</dbReference>
<dbReference type="WBParaSite" id="PSAMB.scaffold122size75306.g2209.t1">
    <property type="protein sequence ID" value="PSAMB.scaffold122size75306.g2209.t1"/>
    <property type="gene ID" value="PSAMB.scaffold122size75306.g2209"/>
</dbReference>
<sequence>MFIVRGRYAALRSGEQLMPPPHLPRAAATFPSASRTSALRHAARRSPTPPSPHPTPEQTPWTTLSALRHQHHFRFLSRTDPSTQFVPSTRVRPRTTLLLSRIMG</sequence>
<protein>
    <submittedName>
        <fullName evidence="3">Uncharacterized protein</fullName>
    </submittedName>
</protein>
<proteinExistence type="predicted"/>
<keyword evidence="2" id="KW-1185">Reference proteome</keyword>
<evidence type="ECO:0000313" key="3">
    <source>
        <dbReference type="WBParaSite" id="PSAMB.scaffold122size75306.g2209.t1"/>
    </source>
</evidence>
<name>A0A914USR1_9BILA</name>
<reference evidence="3" key="1">
    <citation type="submission" date="2022-11" db="UniProtKB">
        <authorList>
            <consortium name="WormBaseParasite"/>
        </authorList>
    </citation>
    <scope>IDENTIFICATION</scope>
</reference>
<dbReference type="AlphaFoldDB" id="A0A914USR1"/>
<evidence type="ECO:0000313" key="2">
    <source>
        <dbReference type="Proteomes" id="UP000887566"/>
    </source>
</evidence>
<evidence type="ECO:0000256" key="1">
    <source>
        <dbReference type="SAM" id="MobiDB-lite"/>
    </source>
</evidence>
<feature type="compositionally biased region" description="Pro residues" evidence="1">
    <location>
        <begin position="47"/>
        <end position="57"/>
    </location>
</feature>